<evidence type="ECO:0000313" key="3">
    <source>
        <dbReference type="EMBL" id="GIG90201.1"/>
    </source>
</evidence>
<dbReference type="SUPFAM" id="SSF52402">
    <property type="entry name" value="Adenine nucleotide alpha hydrolases-like"/>
    <property type="match status" value="1"/>
</dbReference>
<dbReference type="EMBL" id="BONW01000025">
    <property type="protein sequence ID" value="GIG90201.1"/>
    <property type="molecule type" value="Genomic_DNA"/>
</dbReference>
<comment type="caution">
    <text evidence="3">The sequence shown here is derived from an EMBL/GenBank/DDBJ whole genome shotgun (WGS) entry which is preliminary data.</text>
</comment>
<dbReference type="InterPro" id="IPR014729">
    <property type="entry name" value="Rossmann-like_a/b/a_fold"/>
</dbReference>
<keyword evidence="4" id="KW-1185">Reference proteome</keyword>
<dbReference type="Pfam" id="PF00733">
    <property type="entry name" value="Asn_synthase"/>
    <property type="match status" value="1"/>
</dbReference>
<dbReference type="Proteomes" id="UP000646749">
    <property type="component" value="Unassembled WGS sequence"/>
</dbReference>
<gene>
    <name evidence="3" type="ORF">Pen02_51370</name>
</gene>
<feature type="domain" description="Asparagine synthetase" evidence="2">
    <location>
        <begin position="6"/>
        <end position="317"/>
    </location>
</feature>
<name>A0ABQ4E689_9ACTN</name>
<dbReference type="Gene3D" id="3.40.50.620">
    <property type="entry name" value="HUPs"/>
    <property type="match status" value="1"/>
</dbReference>
<accession>A0ABQ4E689</accession>
<evidence type="ECO:0000313" key="4">
    <source>
        <dbReference type="Proteomes" id="UP000646749"/>
    </source>
</evidence>
<sequence>MTPLGALEQAVLPALRRPPCLVSFSGGLDSSLVLAVALRVARREGLPHPVPVTWRFTGAPRADESRWQDRVVQALGIGDWQLLQADDDLDLVGPTAGRLLRRHGLRHPVNLHLHLPIVELATGGSMLTGAGGGQVLGGWRRARSGLFRVRLRRTAGHLRTVLRTRRSSPDMFPWLRPEVSAEIYRAFRADRRREPRRLDHRIAWHARRRDLGLTCASLADLGATRAVAVVNPLLDPGFLTVLTGPAGRRRCPPRDRLIAEIAAGVLPEVVTAPRPKARFLEVFLRGPTRRFVQRWDGSGVDEEIVDVAALRALWSRWPIPGGTAGLVQEVWLATTSDGAAGPPAPRPPERPEPHR</sequence>
<protein>
    <recommendedName>
        <fullName evidence="2">Asparagine synthetase domain-containing protein</fullName>
    </recommendedName>
</protein>
<organism evidence="3 4">
    <name type="scientific">Plantactinospora endophytica</name>
    <dbReference type="NCBI Taxonomy" id="673535"/>
    <lineage>
        <taxon>Bacteria</taxon>
        <taxon>Bacillati</taxon>
        <taxon>Actinomycetota</taxon>
        <taxon>Actinomycetes</taxon>
        <taxon>Micromonosporales</taxon>
        <taxon>Micromonosporaceae</taxon>
        <taxon>Plantactinospora</taxon>
    </lineage>
</organism>
<proteinExistence type="predicted"/>
<evidence type="ECO:0000256" key="1">
    <source>
        <dbReference type="SAM" id="MobiDB-lite"/>
    </source>
</evidence>
<evidence type="ECO:0000259" key="2">
    <source>
        <dbReference type="Pfam" id="PF00733"/>
    </source>
</evidence>
<reference evidence="3 4" key="1">
    <citation type="submission" date="2021-01" db="EMBL/GenBank/DDBJ databases">
        <title>Whole genome shotgun sequence of Plantactinospora endophytica NBRC 110450.</title>
        <authorList>
            <person name="Komaki H."/>
            <person name="Tamura T."/>
        </authorList>
    </citation>
    <scope>NUCLEOTIDE SEQUENCE [LARGE SCALE GENOMIC DNA]</scope>
    <source>
        <strain evidence="3 4">NBRC 110450</strain>
    </source>
</reference>
<feature type="region of interest" description="Disordered" evidence="1">
    <location>
        <begin position="336"/>
        <end position="355"/>
    </location>
</feature>
<dbReference type="InterPro" id="IPR001962">
    <property type="entry name" value="Asn_synthase"/>
</dbReference>